<evidence type="ECO:0000313" key="5">
    <source>
        <dbReference type="Proteomes" id="UP000297706"/>
    </source>
</evidence>
<feature type="coiled-coil region" evidence="1">
    <location>
        <begin position="31"/>
        <end position="72"/>
    </location>
</feature>
<dbReference type="InterPro" id="IPR011055">
    <property type="entry name" value="Dup_hybrid_motif"/>
</dbReference>
<dbReference type="GO" id="GO:0004222">
    <property type="term" value="F:metalloendopeptidase activity"/>
    <property type="evidence" value="ECO:0007669"/>
    <property type="project" value="TreeGrafter"/>
</dbReference>
<keyword evidence="1" id="KW-0175">Coiled coil</keyword>
<dbReference type="Gene3D" id="6.10.250.3150">
    <property type="match status" value="1"/>
</dbReference>
<dbReference type="Gene3D" id="2.70.70.10">
    <property type="entry name" value="Glucose Permease (Domain IIA)"/>
    <property type="match status" value="1"/>
</dbReference>
<dbReference type="FunFam" id="2.70.70.10:FF:000003">
    <property type="entry name" value="Murein hydrolase activator EnvC"/>
    <property type="match status" value="1"/>
</dbReference>
<dbReference type="EMBL" id="PQVH01000001">
    <property type="protein sequence ID" value="TFW73465.1"/>
    <property type="molecule type" value="Genomic_DNA"/>
</dbReference>
<name>A0A4Y9VUR7_9PROT</name>
<feature type="region of interest" description="Disordered" evidence="2">
    <location>
        <begin position="249"/>
        <end position="275"/>
    </location>
</feature>
<dbReference type="PANTHER" id="PTHR21666">
    <property type="entry name" value="PEPTIDASE-RELATED"/>
    <property type="match status" value="1"/>
</dbReference>
<dbReference type="InterPro" id="IPR016047">
    <property type="entry name" value="M23ase_b-sheet_dom"/>
</dbReference>
<comment type="caution">
    <text evidence="4">The sequence shown here is derived from an EMBL/GenBank/DDBJ whole genome shotgun (WGS) entry which is preliminary data.</text>
</comment>
<sequence>MRQRIIQTTSIWTLMLSLLLNASWCYAEKKSEQPKQALSELQQQLEALKKELDQAQEEHKDAADALKESEVAISGADKKLHEISKQQVDNKKELAKLDAESKSTNQALSQEQKLLSGQLYQQYIHGQQSYVQMILQSEHPSEVARDLHYFSYVAKARADLINKMQNNLNKIKRLNELTASKLQEITDLKQKQLTEKRILEAQKKEKSKVVNSLSQQIAEQRGQIKKLSRDEKRLSQLVSRLAKIIPKNKPVSKPVSNRPTSPAIKNTPSTNIALNNENLPSDNFSGANFSALKGKLRLPVRGTVSNRFGSARQDSGVSWKGLFIKASEGTEVKAVATGRVVFADWLRGFGNLIIIDHGDGYMSLYGNNQSVLKQAGEMVKSGDTIASVGNTGGNESNGLYYELRNQSRPFDPMTWSSLN</sequence>
<accession>A0A4Y9VUR7</accession>
<feature type="domain" description="M23ase beta-sheet core" evidence="3">
    <location>
        <begin position="319"/>
        <end position="412"/>
    </location>
</feature>
<dbReference type="AlphaFoldDB" id="A0A4Y9VUR7"/>
<dbReference type="PANTHER" id="PTHR21666:SF270">
    <property type="entry name" value="MUREIN HYDROLASE ACTIVATOR ENVC"/>
    <property type="match status" value="1"/>
</dbReference>
<evidence type="ECO:0000256" key="2">
    <source>
        <dbReference type="SAM" id="MobiDB-lite"/>
    </source>
</evidence>
<feature type="compositionally biased region" description="Polar residues" evidence="2">
    <location>
        <begin position="254"/>
        <end position="275"/>
    </location>
</feature>
<dbReference type="OrthoDB" id="9784703at2"/>
<dbReference type="SUPFAM" id="SSF51261">
    <property type="entry name" value="Duplicated hybrid motif"/>
    <property type="match status" value="1"/>
</dbReference>
<dbReference type="Pfam" id="PF01551">
    <property type="entry name" value="Peptidase_M23"/>
    <property type="match status" value="1"/>
</dbReference>
<evidence type="ECO:0000256" key="1">
    <source>
        <dbReference type="SAM" id="Coils"/>
    </source>
</evidence>
<proteinExistence type="predicted"/>
<protein>
    <submittedName>
        <fullName evidence="4">Peptidase M23</fullName>
    </submittedName>
</protein>
<gene>
    <name evidence="4" type="ORF">C3Y98_00450</name>
</gene>
<keyword evidence="5" id="KW-1185">Reference proteome</keyword>
<reference evidence="4 5" key="1">
    <citation type="submission" date="2018-02" db="EMBL/GenBank/DDBJ databases">
        <title>A novel lanthanide dependent methylotroph, Methylotenera sp. La3113.</title>
        <authorList>
            <person name="Lv H."/>
            <person name="Tani A."/>
        </authorList>
    </citation>
    <scope>NUCLEOTIDE SEQUENCE [LARGE SCALE GENOMIC DNA]</scope>
    <source>
        <strain evidence="4 5">La3113</strain>
    </source>
</reference>
<feature type="coiled-coil region" evidence="1">
    <location>
        <begin position="157"/>
        <end position="237"/>
    </location>
</feature>
<dbReference type="CDD" id="cd12797">
    <property type="entry name" value="M23_peptidase"/>
    <property type="match status" value="1"/>
</dbReference>
<evidence type="ECO:0000313" key="4">
    <source>
        <dbReference type="EMBL" id="TFW73465.1"/>
    </source>
</evidence>
<dbReference type="RefSeq" id="WP_135276243.1">
    <property type="nucleotide sequence ID" value="NZ_PQVH01000001.1"/>
</dbReference>
<dbReference type="InterPro" id="IPR050570">
    <property type="entry name" value="Cell_wall_metabolism_enzyme"/>
</dbReference>
<evidence type="ECO:0000259" key="3">
    <source>
        <dbReference type="Pfam" id="PF01551"/>
    </source>
</evidence>
<dbReference type="Proteomes" id="UP000297706">
    <property type="component" value="Unassembled WGS sequence"/>
</dbReference>
<organism evidence="4 5">
    <name type="scientific">Methylotenera oryzisoli</name>
    <dbReference type="NCBI Taxonomy" id="2080758"/>
    <lineage>
        <taxon>Bacteria</taxon>
        <taxon>Pseudomonadati</taxon>
        <taxon>Pseudomonadota</taxon>
        <taxon>Betaproteobacteria</taxon>
        <taxon>Nitrosomonadales</taxon>
        <taxon>Methylophilaceae</taxon>
        <taxon>Methylotenera</taxon>
    </lineage>
</organism>